<reference evidence="2" key="1">
    <citation type="submission" date="2018-01" db="EMBL/GenBank/DDBJ databases">
        <authorList>
            <person name="Gaut B.S."/>
            <person name="Morton B.R."/>
            <person name="Clegg M.T."/>
            <person name="Duvall M.R."/>
        </authorList>
    </citation>
    <scope>NUCLEOTIDE SEQUENCE [LARGE SCALE GENOMIC DNA]</scope>
</reference>
<name>A0A375FNU4_9BURK</name>
<protein>
    <submittedName>
        <fullName evidence="1">Uncharacterized protein</fullName>
    </submittedName>
</protein>
<gene>
    <name evidence="1" type="ORF">CO2235_U550001</name>
</gene>
<sequence>MFDAIGVRFRHYPIKPEQVLQALAEKAAKEGVTP</sequence>
<dbReference type="Proteomes" id="UP000256862">
    <property type="component" value="Unassembled WGS sequence"/>
</dbReference>
<comment type="caution">
    <text evidence="1">The sequence shown here is derived from an EMBL/GenBank/DDBJ whole genome shotgun (WGS) entry which is preliminary data.</text>
</comment>
<dbReference type="AlphaFoldDB" id="A0A375FNU4"/>
<organism evidence="1 2">
    <name type="scientific">Cupriavidus oxalaticus</name>
    <dbReference type="NCBI Taxonomy" id="96344"/>
    <lineage>
        <taxon>Bacteria</taxon>
        <taxon>Pseudomonadati</taxon>
        <taxon>Pseudomonadota</taxon>
        <taxon>Betaproteobacteria</taxon>
        <taxon>Burkholderiales</taxon>
        <taxon>Burkholderiaceae</taxon>
        <taxon>Cupriavidus</taxon>
    </lineage>
</organism>
<evidence type="ECO:0000313" key="1">
    <source>
        <dbReference type="EMBL" id="SPC06403.1"/>
    </source>
</evidence>
<dbReference type="EMBL" id="OGUS01000060">
    <property type="protein sequence ID" value="SPC06403.1"/>
    <property type="molecule type" value="Genomic_DNA"/>
</dbReference>
<accession>A0A375FNU4</accession>
<evidence type="ECO:0000313" key="2">
    <source>
        <dbReference type="Proteomes" id="UP000256862"/>
    </source>
</evidence>
<proteinExistence type="predicted"/>